<dbReference type="AlphaFoldDB" id="A0A7G9Z822"/>
<organism evidence="1">
    <name type="scientific">Candidatus Methanophaga sp. ANME-1 ERB7</name>
    <dbReference type="NCBI Taxonomy" id="2759913"/>
    <lineage>
        <taxon>Archaea</taxon>
        <taxon>Methanobacteriati</taxon>
        <taxon>Methanobacteriota</taxon>
        <taxon>Stenosarchaea group</taxon>
        <taxon>Methanomicrobia</taxon>
        <taxon>Candidatus Methanophagales</taxon>
        <taxon>Candidatus Methanophagaceae</taxon>
        <taxon>Candidatus Methanophaga</taxon>
    </lineage>
</organism>
<dbReference type="Gene3D" id="3.20.20.70">
    <property type="entry name" value="Aldolase class I"/>
    <property type="match status" value="1"/>
</dbReference>
<evidence type="ECO:0000313" key="1">
    <source>
        <dbReference type="EMBL" id="QNO56406.1"/>
    </source>
</evidence>
<dbReference type="InterPro" id="IPR013785">
    <property type="entry name" value="Aldolase_TIM"/>
</dbReference>
<name>A0A7G9Z822_9EURY</name>
<reference evidence="1" key="1">
    <citation type="submission" date="2020-06" db="EMBL/GenBank/DDBJ databases">
        <title>Unique genomic features of the anaerobic methanotrophic archaea.</title>
        <authorList>
            <person name="Chadwick G.L."/>
            <person name="Skennerton C.T."/>
            <person name="Laso-Perez R."/>
            <person name="Leu A.O."/>
            <person name="Speth D.R."/>
            <person name="Yu H."/>
            <person name="Morgan-Lang C."/>
            <person name="Hatzenpichler R."/>
            <person name="Goudeau D."/>
            <person name="Malmstrom R."/>
            <person name="Brazelton W.J."/>
            <person name="Woyke T."/>
            <person name="Hallam S.J."/>
            <person name="Tyson G.W."/>
            <person name="Wegener G."/>
            <person name="Boetius A."/>
            <person name="Orphan V."/>
        </authorList>
    </citation>
    <scope>NUCLEOTIDE SEQUENCE</scope>
</reference>
<gene>
    <name evidence="1" type="ORF">EIIOIEJP_00013</name>
</gene>
<sequence length="42" mass="4884">MRITQYYMSLIDKYDPNDPIRKMAVPSEEELNLLGSYDTSGE</sequence>
<protein>
    <submittedName>
        <fullName evidence="1">Uncharacterized protein</fullName>
    </submittedName>
</protein>
<dbReference type="EMBL" id="MT631655">
    <property type="protein sequence ID" value="QNO56406.1"/>
    <property type="molecule type" value="Genomic_DNA"/>
</dbReference>
<proteinExistence type="predicted"/>
<accession>A0A7G9Z822</accession>